<dbReference type="STRING" id="358681.BBR47_14590"/>
<evidence type="ECO:0000313" key="2">
    <source>
        <dbReference type="Proteomes" id="UP000001877"/>
    </source>
</evidence>
<keyword evidence="2" id="KW-1185">Reference proteome</keyword>
<dbReference type="Proteomes" id="UP000001877">
    <property type="component" value="Chromosome"/>
</dbReference>
<dbReference type="AlphaFoldDB" id="C0Z8W6"/>
<dbReference type="RefSeq" id="WP_012685185.1">
    <property type="nucleotide sequence ID" value="NC_012491.1"/>
</dbReference>
<dbReference type="EMBL" id="AP008955">
    <property type="protein sequence ID" value="BAH42436.1"/>
    <property type="molecule type" value="Genomic_DNA"/>
</dbReference>
<organism evidence="1 2">
    <name type="scientific">Brevibacillus brevis (strain 47 / JCM 6285 / NBRC 100599)</name>
    <dbReference type="NCBI Taxonomy" id="358681"/>
    <lineage>
        <taxon>Bacteria</taxon>
        <taxon>Bacillati</taxon>
        <taxon>Bacillota</taxon>
        <taxon>Bacilli</taxon>
        <taxon>Bacillales</taxon>
        <taxon>Paenibacillaceae</taxon>
        <taxon>Brevibacillus</taxon>
    </lineage>
</organism>
<proteinExistence type="predicted"/>
<dbReference type="KEGG" id="bbe:BBR47_14590"/>
<name>C0Z8W6_BREBN</name>
<sequence length="50" mass="5488">MHTNRKMVCRYGNPIESWANGSEEGKRAAPSICMICKENGIHPVQSDAGI</sequence>
<evidence type="ECO:0000313" key="1">
    <source>
        <dbReference type="EMBL" id="BAH42436.1"/>
    </source>
</evidence>
<protein>
    <submittedName>
        <fullName evidence="1">Uncharacterized protein</fullName>
    </submittedName>
</protein>
<reference evidence="1 2" key="1">
    <citation type="submission" date="2005-03" db="EMBL/GenBank/DDBJ databases">
        <title>Brevibacillus brevis strain 47, complete genome.</title>
        <authorList>
            <person name="Hosoyama A."/>
            <person name="Yamada R."/>
            <person name="Hongo Y."/>
            <person name="Terui Y."/>
            <person name="Ankai A."/>
            <person name="Masuyama W."/>
            <person name="Sekiguchi M."/>
            <person name="Takeda T."/>
            <person name="Asano K."/>
            <person name="Ohji S."/>
            <person name="Ichikawa N."/>
            <person name="Narita S."/>
            <person name="Aoki N."/>
            <person name="Miura H."/>
            <person name="Matsushita S."/>
            <person name="Sekigawa T."/>
            <person name="Yamagata H."/>
            <person name="Yoshikawa H."/>
            <person name="Udaka S."/>
            <person name="Tanikawa S."/>
            <person name="Fujita N."/>
        </authorList>
    </citation>
    <scope>NUCLEOTIDE SEQUENCE [LARGE SCALE GENOMIC DNA]</scope>
    <source>
        <strain evidence="2">47 / JCM 6285 / NBRC 100599</strain>
    </source>
</reference>
<accession>C0Z8W6</accession>
<gene>
    <name evidence="1" type="ordered locus">BBR47_14590</name>
</gene>
<dbReference type="HOGENOM" id="CLU_3115277_0_0_9"/>